<dbReference type="InterPro" id="IPR002048">
    <property type="entry name" value="EF_hand_dom"/>
</dbReference>
<evidence type="ECO:0000313" key="5">
    <source>
        <dbReference type="Proteomes" id="UP000663832"/>
    </source>
</evidence>
<dbReference type="OrthoDB" id="26525at2759"/>
<keyword evidence="5" id="KW-1185">Reference proteome</keyword>
<gene>
    <name evidence="3" type="ORF">BJG266_LOCUS48898</name>
    <name evidence="4" type="ORF">QVE165_LOCUS65974</name>
</gene>
<dbReference type="InterPro" id="IPR018247">
    <property type="entry name" value="EF_Hand_1_Ca_BS"/>
</dbReference>
<evidence type="ECO:0000259" key="2">
    <source>
        <dbReference type="PROSITE" id="PS50222"/>
    </source>
</evidence>
<proteinExistence type="predicted"/>
<keyword evidence="1" id="KW-0106">Calcium</keyword>
<reference evidence="3" key="1">
    <citation type="submission" date="2021-02" db="EMBL/GenBank/DDBJ databases">
        <authorList>
            <person name="Nowell W R."/>
        </authorList>
    </citation>
    <scope>NUCLEOTIDE SEQUENCE</scope>
</reference>
<sequence>MSNGIDVRVDETVIRQGDRLVEVDYIYTETRENGDQRNYQITVKRSDYERLATSMNKSTLSFDKFAKVLRPFMMGKFASEDIPAAFGLLDTDHSGTIDLGELAIFMPVIMPNASPYMLLHHIQKADKNCDYKLNLEEFTSLVNQGIGRDIALGRL</sequence>
<evidence type="ECO:0000256" key="1">
    <source>
        <dbReference type="ARBA" id="ARBA00022837"/>
    </source>
</evidence>
<evidence type="ECO:0000313" key="3">
    <source>
        <dbReference type="EMBL" id="CAF1583089.1"/>
    </source>
</evidence>
<protein>
    <recommendedName>
        <fullName evidence="2">EF-hand domain-containing protein</fullName>
    </recommendedName>
</protein>
<dbReference type="InterPro" id="IPR011992">
    <property type="entry name" value="EF-hand-dom_pair"/>
</dbReference>
<evidence type="ECO:0000313" key="4">
    <source>
        <dbReference type="EMBL" id="CAF1674890.1"/>
    </source>
</evidence>
<dbReference type="SMART" id="SM00054">
    <property type="entry name" value="EFh"/>
    <property type="match status" value="2"/>
</dbReference>
<feature type="domain" description="EF-hand" evidence="2">
    <location>
        <begin position="77"/>
        <end position="112"/>
    </location>
</feature>
<dbReference type="CDD" id="cd00051">
    <property type="entry name" value="EFh"/>
    <property type="match status" value="1"/>
</dbReference>
<dbReference type="SUPFAM" id="SSF47473">
    <property type="entry name" value="EF-hand"/>
    <property type="match status" value="1"/>
</dbReference>
<dbReference type="Proteomes" id="UP000663877">
    <property type="component" value="Unassembled WGS sequence"/>
</dbReference>
<dbReference type="AlphaFoldDB" id="A0A815ZC77"/>
<name>A0A815ZC77_9BILA</name>
<dbReference type="PROSITE" id="PS00018">
    <property type="entry name" value="EF_HAND_1"/>
    <property type="match status" value="1"/>
</dbReference>
<dbReference type="Gene3D" id="1.10.238.10">
    <property type="entry name" value="EF-hand"/>
    <property type="match status" value="1"/>
</dbReference>
<accession>A0A815ZC77</accession>
<dbReference type="Proteomes" id="UP000663832">
    <property type="component" value="Unassembled WGS sequence"/>
</dbReference>
<evidence type="ECO:0000313" key="6">
    <source>
        <dbReference type="Proteomes" id="UP000663877"/>
    </source>
</evidence>
<dbReference type="EMBL" id="CAJNOI010006891">
    <property type="protein sequence ID" value="CAF1583089.1"/>
    <property type="molecule type" value="Genomic_DNA"/>
</dbReference>
<comment type="caution">
    <text evidence="3">The sequence shown here is derived from an EMBL/GenBank/DDBJ whole genome shotgun (WGS) entry which is preliminary data.</text>
</comment>
<dbReference type="GO" id="GO:0005509">
    <property type="term" value="F:calcium ion binding"/>
    <property type="evidence" value="ECO:0007669"/>
    <property type="project" value="InterPro"/>
</dbReference>
<organism evidence="3 6">
    <name type="scientific">Adineta steineri</name>
    <dbReference type="NCBI Taxonomy" id="433720"/>
    <lineage>
        <taxon>Eukaryota</taxon>
        <taxon>Metazoa</taxon>
        <taxon>Spiralia</taxon>
        <taxon>Gnathifera</taxon>
        <taxon>Rotifera</taxon>
        <taxon>Eurotatoria</taxon>
        <taxon>Bdelloidea</taxon>
        <taxon>Adinetida</taxon>
        <taxon>Adinetidae</taxon>
        <taxon>Adineta</taxon>
    </lineage>
</organism>
<dbReference type="PROSITE" id="PS50222">
    <property type="entry name" value="EF_HAND_2"/>
    <property type="match status" value="1"/>
</dbReference>
<dbReference type="EMBL" id="CAJNOM010007318">
    <property type="protein sequence ID" value="CAF1674890.1"/>
    <property type="molecule type" value="Genomic_DNA"/>
</dbReference>